<feature type="transmembrane region" description="Helical" evidence="1">
    <location>
        <begin position="6"/>
        <end position="25"/>
    </location>
</feature>
<keyword evidence="1" id="KW-0812">Transmembrane</keyword>
<reference evidence="2" key="1">
    <citation type="submission" date="2016-10" db="EMBL/GenBank/DDBJ databases">
        <title>Sequence of Gallionella enrichment culture.</title>
        <authorList>
            <person name="Poehlein A."/>
            <person name="Muehling M."/>
            <person name="Daniel R."/>
        </authorList>
    </citation>
    <scope>NUCLEOTIDE SEQUENCE</scope>
</reference>
<evidence type="ECO:0000256" key="1">
    <source>
        <dbReference type="SAM" id="Phobius"/>
    </source>
</evidence>
<proteinExistence type="predicted"/>
<dbReference type="AlphaFoldDB" id="A0A1J5RGJ6"/>
<gene>
    <name evidence="2" type="ORF">GALL_228280</name>
</gene>
<dbReference type="EMBL" id="MLJW01000171">
    <property type="protein sequence ID" value="OIQ95240.1"/>
    <property type="molecule type" value="Genomic_DNA"/>
</dbReference>
<evidence type="ECO:0000313" key="2">
    <source>
        <dbReference type="EMBL" id="OIQ95240.1"/>
    </source>
</evidence>
<protein>
    <submittedName>
        <fullName evidence="2">Uncharacterized protein</fullName>
    </submittedName>
</protein>
<organism evidence="2">
    <name type="scientific">mine drainage metagenome</name>
    <dbReference type="NCBI Taxonomy" id="410659"/>
    <lineage>
        <taxon>unclassified sequences</taxon>
        <taxon>metagenomes</taxon>
        <taxon>ecological metagenomes</taxon>
    </lineage>
</organism>
<comment type="caution">
    <text evidence="2">The sequence shown here is derived from an EMBL/GenBank/DDBJ whole genome shotgun (WGS) entry which is preliminary data.</text>
</comment>
<name>A0A1J5RGJ6_9ZZZZ</name>
<sequence length="224" mass="25043">MSSESKIYWGVGIASVLLIAGSMLIPGEPKRSDDLPWHIEHPTPDSVRVFGLTLGESATNEAELRFKEKAVPSLFKSPEGKLIAEVFFEQVNLAGLPSKIVLTINVPEKELQDMYERGLRMATTGSGKKITMTPEDVAHLRTWPINSLTYLPNLRVDEEVFLKRFGQPAQRVQETKSGLIHWLYPQDGLDITLGNGEKPLLQYVPPRNFDLLVRPLLANGEVLK</sequence>
<accession>A0A1J5RGJ6</accession>
<keyword evidence="1" id="KW-1133">Transmembrane helix</keyword>
<keyword evidence="1" id="KW-0472">Membrane</keyword>